<feature type="transmembrane region" description="Helical" evidence="1">
    <location>
        <begin position="44"/>
        <end position="63"/>
    </location>
</feature>
<dbReference type="EMBL" id="SDDZ01000003">
    <property type="protein sequence ID" value="RXJ50677.1"/>
    <property type="molecule type" value="Genomic_DNA"/>
</dbReference>
<keyword evidence="1" id="KW-1133">Transmembrane helix</keyword>
<keyword evidence="1" id="KW-0472">Membrane</keyword>
<dbReference type="Proteomes" id="UP000289792">
    <property type="component" value="Unassembled WGS sequence"/>
</dbReference>
<dbReference type="OrthoDB" id="1525231at2"/>
<sequence>MKKNLINFIVTLIIAIILSQYLPWWHVMVAGFVSALFFSLDRAAVFFIPFLAVFLFWTVYALWLSNANDFILAEKIAVLLPLGGNWAVLLLVTGCIGGIAAGVSAILGKQCRMLVKR</sequence>
<feature type="transmembrane region" description="Helical" evidence="1">
    <location>
        <begin position="6"/>
        <end position="37"/>
    </location>
</feature>
<reference evidence="2 3" key="1">
    <citation type="submission" date="2019-01" db="EMBL/GenBank/DDBJ databases">
        <title>Genome sequence of the Antarctic species Gelidibacter gilvus ACAM 158(T).</title>
        <authorList>
            <person name="Bowman J.P."/>
        </authorList>
    </citation>
    <scope>NUCLEOTIDE SEQUENCE [LARGE SCALE GENOMIC DNA]</scope>
    <source>
        <strain evidence="2 3">IC158</strain>
    </source>
</reference>
<evidence type="ECO:0000313" key="2">
    <source>
        <dbReference type="EMBL" id="RXJ50677.1"/>
    </source>
</evidence>
<keyword evidence="3" id="KW-1185">Reference proteome</keyword>
<evidence type="ECO:0000256" key="1">
    <source>
        <dbReference type="SAM" id="Phobius"/>
    </source>
</evidence>
<organism evidence="2 3">
    <name type="scientific">Gelidibacter gilvus</name>
    <dbReference type="NCBI Taxonomy" id="59602"/>
    <lineage>
        <taxon>Bacteria</taxon>
        <taxon>Pseudomonadati</taxon>
        <taxon>Bacteroidota</taxon>
        <taxon>Flavobacteriia</taxon>
        <taxon>Flavobacteriales</taxon>
        <taxon>Flavobacteriaceae</taxon>
        <taxon>Gelidibacter</taxon>
    </lineage>
</organism>
<dbReference type="AlphaFoldDB" id="A0A4Q0XJQ3"/>
<protein>
    <submittedName>
        <fullName evidence="2">Uncharacterized protein</fullName>
    </submittedName>
</protein>
<feature type="transmembrane region" description="Helical" evidence="1">
    <location>
        <begin position="83"/>
        <end position="107"/>
    </location>
</feature>
<dbReference type="RefSeq" id="WP_129016794.1">
    <property type="nucleotide sequence ID" value="NZ_SDDZ01000003.1"/>
</dbReference>
<comment type="caution">
    <text evidence="2">The sequence shown here is derived from an EMBL/GenBank/DDBJ whole genome shotgun (WGS) entry which is preliminary data.</text>
</comment>
<keyword evidence="1" id="KW-0812">Transmembrane</keyword>
<evidence type="ECO:0000313" key="3">
    <source>
        <dbReference type="Proteomes" id="UP000289792"/>
    </source>
</evidence>
<name>A0A4Q0XJQ3_9FLAO</name>
<gene>
    <name evidence="2" type="ORF">ESZ48_07940</name>
</gene>
<proteinExistence type="predicted"/>
<accession>A0A4Q0XJQ3</accession>